<reference evidence="1" key="1">
    <citation type="journal article" date="2023" name="Mol. Phylogenet. Evol.">
        <title>Genome-scale phylogeny and comparative genomics of the fungal order Sordariales.</title>
        <authorList>
            <person name="Hensen N."/>
            <person name="Bonometti L."/>
            <person name="Westerberg I."/>
            <person name="Brannstrom I.O."/>
            <person name="Guillou S."/>
            <person name="Cros-Aarteil S."/>
            <person name="Calhoun S."/>
            <person name="Haridas S."/>
            <person name="Kuo A."/>
            <person name="Mondo S."/>
            <person name="Pangilinan J."/>
            <person name="Riley R."/>
            <person name="LaButti K."/>
            <person name="Andreopoulos B."/>
            <person name="Lipzen A."/>
            <person name="Chen C."/>
            <person name="Yan M."/>
            <person name="Daum C."/>
            <person name="Ng V."/>
            <person name="Clum A."/>
            <person name="Steindorff A."/>
            <person name="Ohm R.A."/>
            <person name="Martin F."/>
            <person name="Silar P."/>
            <person name="Natvig D.O."/>
            <person name="Lalanne C."/>
            <person name="Gautier V."/>
            <person name="Ament-Velasquez S.L."/>
            <person name="Kruys A."/>
            <person name="Hutchinson M.I."/>
            <person name="Powell A.J."/>
            <person name="Barry K."/>
            <person name="Miller A.N."/>
            <person name="Grigoriev I.V."/>
            <person name="Debuchy R."/>
            <person name="Gladieux P."/>
            <person name="Hiltunen Thoren M."/>
            <person name="Johannesson H."/>
        </authorList>
    </citation>
    <scope>NUCLEOTIDE SEQUENCE</scope>
    <source>
        <strain evidence="1">CBS 532.94</strain>
    </source>
</reference>
<dbReference type="GO" id="GO:0016705">
    <property type="term" value="F:oxidoreductase activity, acting on paired donors, with incorporation or reduction of molecular oxygen"/>
    <property type="evidence" value="ECO:0007669"/>
    <property type="project" value="InterPro"/>
</dbReference>
<evidence type="ECO:0000313" key="1">
    <source>
        <dbReference type="EMBL" id="KAK4242331.1"/>
    </source>
</evidence>
<dbReference type="SUPFAM" id="SSF48452">
    <property type="entry name" value="TPR-like"/>
    <property type="match status" value="1"/>
</dbReference>
<evidence type="ECO:0000313" key="2">
    <source>
        <dbReference type="Proteomes" id="UP001303760"/>
    </source>
</evidence>
<dbReference type="InterPro" id="IPR011990">
    <property type="entry name" value="TPR-like_helical_dom_sf"/>
</dbReference>
<dbReference type="SUPFAM" id="SSF52540">
    <property type="entry name" value="P-loop containing nucleoside triphosphate hydrolases"/>
    <property type="match status" value="1"/>
</dbReference>
<protein>
    <submittedName>
        <fullName evidence="1">Uncharacterized protein</fullName>
    </submittedName>
</protein>
<reference evidence="1" key="2">
    <citation type="submission" date="2023-05" db="EMBL/GenBank/DDBJ databases">
        <authorList>
            <consortium name="Lawrence Berkeley National Laboratory"/>
            <person name="Steindorff A."/>
            <person name="Hensen N."/>
            <person name="Bonometti L."/>
            <person name="Westerberg I."/>
            <person name="Brannstrom I.O."/>
            <person name="Guillou S."/>
            <person name="Cros-Aarteil S."/>
            <person name="Calhoun S."/>
            <person name="Haridas S."/>
            <person name="Kuo A."/>
            <person name="Mondo S."/>
            <person name="Pangilinan J."/>
            <person name="Riley R."/>
            <person name="Labutti K."/>
            <person name="Andreopoulos B."/>
            <person name="Lipzen A."/>
            <person name="Chen C."/>
            <person name="Yanf M."/>
            <person name="Daum C."/>
            <person name="Ng V."/>
            <person name="Clum A."/>
            <person name="Ohm R."/>
            <person name="Martin F."/>
            <person name="Silar P."/>
            <person name="Natvig D."/>
            <person name="Lalanne C."/>
            <person name="Gautier V."/>
            <person name="Ament-Velasquez S.L."/>
            <person name="Kruys A."/>
            <person name="Hutchinson M.I."/>
            <person name="Powell A.J."/>
            <person name="Barry K."/>
            <person name="Miller A.N."/>
            <person name="Grigoriev I.V."/>
            <person name="Debuchy R."/>
            <person name="Gladieux P."/>
            <person name="Thoren M.H."/>
            <person name="Johannesson H."/>
        </authorList>
    </citation>
    <scope>NUCLEOTIDE SEQUENCE</scope>
    <source>
        <strain evidence="1">CBS 532.94</strain>
    </source>
</reference>
<name>A0AAN7CHS9_9PEZI</name>
<dbReference type="Gene3D" id="3.40.50.300">
    <property type="entry name" value="P-loop containing nucleotide triphosphate hydrolases"/>
    <property type="match status" value="1"/>
</dbReference>
<dbReference type="AlphaFoldDB" id="A0AAN7CHS9"/>
<dbReference type="Gene3D" id="1.25.40.10">
    <property type="entry name" value="Tetratricopeptide repeat domain"/>
    <property type="match status" value="3"/>
</dbReference>
<dbReference type="GO" id="GO:0005506">
    <property type="term" value="F:iron ion binding"/>
    <property type="evidence" value="ECO:0007669"/>
    <property type="project" value="InterPro"/>
</dbReference>
<dbReference type="GO" id="GO:0020037">
    <property type="term" value="F:heme binding"/>
    <property type="evidence" value="ECO:0007669"/>
    <property type="project" value="InterPro"/>
</dbReference>
<dbReference type="InterPro" id="IPR036396">
    <property type="entry name" value="Cyt_P450_sf"/>
</dbReference>
<keyword evidence="2" id="KW-1185">Reference proteome</keyword>
<sequence length="892" mass="100016">MRILQFFLDVVENSSTTFEQNLLGSRGIDTIDPENIEAVLSTNFSDYSLGLRAPTFRPLLGNGIFTQDGATWKHSRHLLPPHSHYDLAAVTALEELRESVTSAALALKSASTNHHFDIPQSVSSIFTDRESLLQELRQLFIPRPGIIRDEMQRRFIIYGMGGSGKTQFCCKFAQDNRDSFWGVFWIDASTRERAKQTLGSIAEIAGLEKNENSALHWLSNLEHSYFPKGNRGNILVTTRNPACKVHGNVGPRYYDFRGLDLVEATLLLLKASDKPAPWDPACSAVYTTTWTTTADPGEEFAMRGSPRTARRQSQQFSLRGKSVTNAWRKKGTEVAADALELLDVLAFVHWETISPTIFTRALRNPMREAKQEEAAPERQPTRSLWSLILSFLLKNRTPPLLPSILRDASLSGVEDAEDRIRLALKQLTHMSLIIRNDHNDTYSMHPVVHTWARERPRIRLAAQALWADITGRLLAASILLPPLGASAADNKFHISLLPHIEHVQTCGQFAADNISSARRCKPTESWLATFLPPLGPDRDKLVMYAKFSLIYAKCGHWESGQRLMKEVWDALHRYLGPEHKRTRQAAFFLSIIYWNMVRATDAASLQSSLLETCTKHLGASHIDTLRVMKKVLRQPPEHPDVLEAMDNMGLTVAKFWETRHFEEAFQLHSRAAAGMSRVHSPDHEQTLIAKEYLCRVAVLLGGSHIKSATDTMAEVLAIRRAKLGKEHPYMLLAMVNLAIVLGAAGELGTAEDLIRQGLPVADRNLGRDHIGTLFGRHTLACILAQRGRYAEAEELLVHVTDSQKRMGSHRGDYHPDRLGALIELARCCYMSGKLDRAIAICDEAIRGFDAINSRSRMVQLTTSGSISLDTFRPEHHDVSFPFILFRACEDVG</sequence>
<comment type="caution">
    <text evidence="1">The sequence shown here is derived from an EMBL/GenBank/DDBJ whole genome shotgun (WGS) entry which is preliminary data.</text>
</comment>
<dbReference type="PANTHER" id="PTHR46082">
    <property type="entry name" value="ATP/GTP-BINDING PROTEIN-RELATED"/>
    <property type="match status" value="1"/>
</dbReference>
<dbReference type="GO" id="GO:0004497">
    <property type="term" value="F:monooxygenase activity"/>
    <property type="evidence" value="ECO:0007669"/>
    <property type="project" value="InterPro"/>
</dbReference>
<dbReference type="InterPro" id="IPR027417">
    <property type="entry name" value="P-loop_NTPase"/>
</dbReference>
<dbReference type="EMBL" id="MU860009">
    <property type="protein sequence ID" value="KAK4242331.1"/>
    <property type="molecule type" value="Genomic_DNA"/>
</dbReference>
<gene>
    <name evidence="1" type="ORF">C8A03DRAFT_40299</name>
</gene>
<dbReference type="Proteomes" id="UP001303760">
    <property type="component" value="Unassembled WGS sequence"/>
</dbReference>
<dbReference type="PANTHER" id="PTHR46082:SF6">
    <property type="entry name" value="AAA+ ATPASE DOMAIN-CONTAINING PROTEIN-RELATED"/>
    <property type="match status" value="1"/>
</dbReference>
<dbReference type="InterPro" id="IPR053137">
    <property type="entry name" value="NLR-like"/>
</dbReference>
<dbReference type="SUPFAM" id="SSF48264">
    <property type="entry name" value="Cytochrome P450"/>
    <property type="match status" value="1"/>
</dbReference>
<organism evidence="1 2">
    <name type="scientific">Achaetomium macrosporum</name>
    <dbReference type="NCBI Taxonomy" id="79813"/>
    <lineage>
        <taxon>Eukaryota</taxon>
        <taxon>Fungi</taxon>
        <taxon>Dikarya</taxon>
        <taxon>Ascomycota</taxon>
        <taxon>Pezizomycotina</taxon>
        <taxon>Sordariomycetes</taxon>
        <taxon>Sordariomycetidae</taxon>
        <taxon>Sordariales</taxon>
        <taxon>Chaetomiaceae</taxon>
        <taxon>Achaetomium</taxon>
    </lineage>
</organism>
<accession>A0AAN7CHS9</accession>
<proteinExistence type="predicted"/>
<dbReference type="Pfam" id="PF13374">
    <property type="entry name" value="TPR_10"/>
    <property type="match status" value="2"/>
</dbReference>